<evidence type="ECO:0000313" key="3">
    <source>
        <dbReference type="Proteomes" id="UP000238442"/>
    </source>
</evidence>
<protein>
    <submittedName>
        <fullName evidence="2">DUF4199 domain-containing protein</fullName>
    </submittedName>
</protein>
<dbReference type="RefSeq" id="WP_105217570.1">
    <property type="nucleotide sequence ID" value="NZ_CP027062.1"/>
</dbReference>
<keyword evidence="3" id="KW-1185">Reference proteome</keyword>
<dbReference type="InterPro" id="IPR025250">
    <property type="entry name" value="DUF4199"/>
</dbReference>
<feature type="transmembrane region" description="Helical" evidence="1">
    <location>
        <begin position="38"/>
        <end position="57"/>
    </location>
</feature>
<evidence type="ECO:0000313" key="2">
    <source>
        <dbReference type="EMBL" id="AVI52331.1"/>
    </source>
</evidence>
<keyword evidence="1" id="KW-0812">Transmembrane</keyword>
<sequence>MKKTVLKYGLYSLLTASVLFLLAFLIGKGMSYSVQEAIGYFTMVASLVFVFFGIRHYRDHINDGKVSFGRALWLGFLISLFAGLGFGVVDYIYTTVINPDFAQEYLAAMTSKMKATLPAEEFETQKAVLEQQMEDYGGSGFMAFIMFITVAMIGLVISIISALILQRK</sequence>
<dbReference type="KEGG" id="aue:C5O00_04155"/>
<feature type="transmembrane region" description="Helical" evidence="1">
    <location>
        <begin position="69"/>
        <end position="93"/>
    </location>
</feature>
<organism evidence="2 3">
    <name type="scientific">Pukyongia salina</name>
    <dbReference type="NCBI Taxonomy" id="2094025"/>
    <lineage>
        <taxon>Bacteria</taxon>
        <taxon>Pseudomonadati</taxon>
        <taxon>Bacteroidota</taxon>
        <taxon>Flavobacteriia</taxon>
        <taxon>Flavobacteriales</taxon>
        <taxon>Flavobacteriaceae</taxon>
        <taxon>Pukyongia</taxon>
    </lineage>
</organism>
<reference evidence="2 3" key="1">
    <citation type="submission" date="2018-02" db="EMBL/GenBank/DDBJ databases">
        <title>Genomic analysis of the strain RR4-38 isolated from a seawater recirculating aquaculture system.</title>
        <authorList>
            <person name="Kim Y.-S."/>
            <person name="Jang Y.H."/>
            <person name="Kim K.-H."/>
        </authorList>
    </citation>
    <scope>NUCLEOTIDE SEQUENCE [LARGE SCALE GENOMIC DNA]</scope>
    <source>
        <strain evidence="2 3">RR4-38</strain>
    </source>
</reference>
<dbReference type="Pfam" id="PF13858">
    <property type="entry name" value="DUF4199"/>
    <property type="match status" value="1"/>
</dbReference>
<dbReference type="Proteomes" id="UP000238442">
    <property type="component" value="Chromosome"/>
</dbReference>
<proteinExistence type="predicted"/>
<dbReference type="OrthoDB" id="6384283at2"/>
<feature type="transmembrane region" description="Helical" evidence="1">
    <location>
        <begin position="141"/>
        <end position="165"/>
    </location>
</feature>
<accession>A0A2S0I083</accession>
<name>A0A2S0I083_9FLAO</name>
<dbReference type="EMBL" id="CP027062">
    <property type="protein sequence ID" value="AVI52331.1"/>
    <property type="molecule type" value="Genomic_DNA"/>
</dbReference>
<feature type="transmembrane region" description="Helical" evidence="1">
    <location>
        <begin position="9"/>
        <end position="26"/>
    </location>
</feature>
<keyword evidence="1" id="KW-1133">Transmembrane helix</keyword>
<keyword evidence="1" id="KW-0472">Membrane</keyword>
<gene>
    <name evidence="2" type="ORF">C5O00_04155</name>
</gene>
<evidence type="ECO:0000256" key="1">
    <source>
        <dbReference type="SAM" id="Phobius"/>
    </source>
</evidence>
<dbReference type="AlphaFoldDB" id="A0A2S0I083"/>